<evidence type="ECO:0000313" key="6">
    <source>
        <dbReference type="EMBL" id="KAG8458256.1"/>
    </source>
</evidence>
<feature type="compositionally biased region" description="Low complexity" evidence="4">
    <location>
        <begin position="432"/>
        <end position="450"/>
    </location>
</feature>
<evidence type="ECO:0000313" key="7">
    <source>
        <dbReference type="Proteomes" id="UP000751190"/>
    </source>
</evidence>
<feature type="region of interest" description="Disordered" evidence="4">
    <location>
        <begin position="420"/>
        <end position="486"/>
    </location>
</feature>
<dbReference type="InterPro" id="IPR043129">
    <property type="entry name" value="ATPase_NBD"/>
</dbReference>
<dbReference type="AlphaFoldDB" id="A0A8J6C4E9"/>
<evidence type="ECO:0000256" key="1">
    <source>
        <dbReference type="ARBA" id="ARBA00022741"/>
    </source>
</evidence>
<name>A0A8J6C4E9_DIALT</name>
<dbReference type="SUPFAM" id="SSF53067">
    <property type="entry name" value="Actin-like ATPase domain"/>
    <property type="match status" value="2"/>
</dbReference>
<dbReference type="OrthoDB" id="2401965at2759"/>
<feature type="compositionally biased region" description="Basic and acidic residues" evidence="4">
    <location>
        <begin position="474"/>
        <end position="484"/>
    </location>
</feature>
<evidence type="ECO:0000256" key="3">
    <source>
        <dbReference type="RuleBase" id="RU003322"/>
    </source>
</evidence>
<comment type="caution">
    <text evidence="6">The sequence shown here is derived from an EMBL/GenBank/DDBJ whole genome shotgun (WGS) entry which is preliminary data.</text>
</comment>
<accession>A0A8J6C4E9</accession>
<dbReference type="Pfam" id="PF00012">
    <property type="entry name" value="HSP70"/>
    <property type="match status" value="2"/>
</dbReference>
<sequence length="583" mass="59607">MARQRATAPAIASRWAALIAAVVCAAARASSPPRSIIAVGIDLGTTNSAACVYDRATREPVPVPNAHGHVLTPSVVSFLPGGAVLVGIDAIAAAETNAHSTYRSIKRLLGRDLSTDGERALANRLLPTKDSLLRGADGVRLSCPALGRELRLEEVSAAILAALVADVLAHVRAAGAGDAAVAAVDADDLRCVITVPAQFDDAQREATQLAARLAGLRHVRLMREPVAAALAFGVMGKALDATDGGSVDGRPERGEALAVVGEEEAERTVLVIDVGAGTTDVSVLGICAGLVQVLATAADGRLGGDDVDDALEAWLLGALPAAGHAAVADAIRAQPALRFAARRALEAAKVELSVRRDALVRLPVGADALSLSESCAAVSVRISRADLDAAAEPILARLKRPIYEAALNAQLTLSGERDGRRAGAFGEGGAGAPARGNGAARARRGAVGASGRSGGGQKQVGGRSSEPSPGDMARTSEGEFERSRALPTGRPLDALVMVGGMSKMLGVRKLAANLAGVDVRRTVDPMEAVARGAALQAAVVEGLATGLAVEDSWQAQLRLAYAKLERELAAREARAAEGRRPSG</sequence>
<dbReference type="InterPro" id="IPR018181">
    <property type="entry name" value="Heat_shock_70_CS"/>
</dbReference>
<dbReference type="PANTHER" id="PTHR19375">
    <property type="entry name" value="HEAT SHOCK PROTEIN 70KDA"/>
    <property type="match status" value="1"/>
</dbReference>
<evidence type="ECO:0000256" key="5">
    <source>
        <dbReference type="SAM" id="SignalP"/>
    </source>
</evidence>
<gene>
    <name evidence="6" type="ORF">KFE25_001548</name>
</gene>
<dbReference type="PRINTS" id="PR00301">
    <property type="entry name" value="HEATSHOCK70"/>
</dbReference>
<dbReference type="InterPro" id="IPR013126">
    <property type="entry name" value="Hsp_70_fam"/>
</dbReference>
<keyword evidence="2 3" id="KW-0067">ATP-binding</keyword>
<proteinExistence type="inferred from homology"/>
<dbReference type="GO" id="GO:0005524">
    <property type="term" value="F:ATP binding"/>
    <property type="evidence" value="ECO:0007669"/>
    <property type="project" value="UniProtKB-KW"/>
</dbReference>
<keyword evidence="7" id="KW-1185">Reference proteome</keyword>
<evidence type="ECO:0000256" key="2">
    <source>
        <dbReference type="ARBA" id="ARBA00022840"/>
    </source>
</evidence>
<keyword evidence="1 3" id="KW-0547">Nucleotide-binding</keyword>
<evidence type="ECO:0000256" key="4">
    <source>
        <dbReference type="SAM" id="MobiDB-lite"/>
    </source>
</evidence>
<dbReference type="GO" id="GO:0140662">
    <property type="term" value="F:ATP-dependent protein folding chaperone"/>
    <property type="evidence" value="ECO:0007669"/>
    <property type="project" value="InterPro"/>
</dbReference>
<dbReference type="Gene3D" id="3.90.640.10">
    <property type="entry name" value="Actin, Chain A, domain 4"/>
    <property type="match status" value="1"/>
</dbReference>
<dbReference type="Proteomes" id="UP000751190">
    <property type="component" value="Unassembled WGS sequence"/>
</dbReference>
<organism evidence="6 7">
    <name type="scientific">Diacronema lutheri</name>
    <name type="common">Unicellular marine alga</name>
    <name type="synonym">Monochrysis lutheri</name>
    <dbReference type="NCBI Taxonomy" id="2081491"/>
    <lineage>
        <taxon>Eukaryota</taxon>
        <taxon>Haptista</taxon>
        <taxon>Haptophyta</taxon>
        <taxon>Pavlovophyceae</taxon>
        <taxon>Pavlovales</taxon>
        <taxon>Pavlovaceae</taxon>
        <taxon>Diacronema</taxon>
    </lineage>
</organism>
<comment type="similarity">
    <text evidence="3">Belongs to the heat shock protein 70 family.</text>
</comment>
<dbReference type="Gene3D" id="3.30.420.40">
    <property type="match status" value="4"/>
</dbReference>
<dbReference type="EMBL" id="JAGTXO010000055">
    <property type="protein sequence ID" value="KAG8458256.1"/>
    <property type="molecule type" value="Genomic_DNA"/>
</dbReference>
<feature type="chain" id="PRO_5035296289" evidence="5">
    <location>
        <begin position="30"/>
        <end position="583"/>
    </location>
</feature>
<feature type="signal peptide" evidence="5">
    <location>
        <begin position="1"/>
        <end position="29"/>
    </location>
</feature>
<protein>
    <submittedName>
        <fullName evidence="6">Uncharacterized protein</fullName>
    </submittedName>
</protein>
<dbReference type="PROSITE" id="PS00297">
    <property type="entry name" value="HSP70_1"/>
    <property type="match status" value="1"/>
</dbReference>
<reference evidence="6" key="1">
    <citation type="submission" date="2021-05" db="EMBL/GenBank/DDBJ databases">
        <title>The genome of the haptophyte Pavlova lutheri (Diacronema luteri, Pavlovales) - a model for lipid biosynthesis in eukaryotic algae.</title>
        <authorList>
            <person name="Hulatt C.J."/>
            <person name="Posewitz M.C."/>
        </authorList>
    </citation>
    <scope>NUCLEOTIDE SEQUENCE</scope>
    <source>
        <strain evidence="6">NIVA-4/92</strain>
    </source>
</reference>
<keyword evidence="5" id="KW-0732">Signal</keyword>